<evidence type="ECO:0000313" key="6">
    <source>
        <dbReference type="Proteomes" id="UP000199681"/>
    </source>
</evidence>
<dbReference type="InterPro" id="IPR050179">
    <property type="entry name" value="Trans_hexapeptide_repeat"/>
</dbReference>
<feature type="site" description="Increases basicity of active site His" evidence="1">
    <location>
        <position position="139"/>
    </location>
</feature>
<dbReference type="STRING" id="995038.SAMN05216274_1224"/>
<evidence type="ECO:0000313" key="4">
    <source>
        <dbReference type="EMBL" id="SFH92397.1"/>
    </source>
</evidence>
<dbReference type="Proteomes" id="UP000297963">
    <property type="component" value="Unassembled WGS sequence"/>
</dbReference>
<dbReference type="EMBL" id="FOPW01000022">
    <property type="protein sequence ID" value="SFH92397.1"/>
    <property type="molecule type" value="Genomic_DNA"/>
</dbReference>
<reference evidence="4 6" key="1">
    <citation type="submission" date="2016-10" db="EMBL/GenBank/DDBJ databases">
        <authorList>
            <person name="Varghese N."/>
            <person name="Submissions S."/>
        </authorList>
    </citation>
    <scope>NUCLEOTIDE SEQUENCE [LARGE SCALE GENOMIC DNA]</scope>
    <source>
        <strain evidence="4 6">GMCC 1.11211</strain>
    </source>
</reference>
<accession>A0A1I3E095</accession>
<organism evidence="5 7">
    <name type="scientific">Cryobacterium levicorallinum</name>
    <dbReference type="NCBI Taxonomy" id="995038"/>
    <lineage>
        <taxon>Bacteria</taxon>
        <taxon>Bacillati</taxon>
        <taxon>Actinomycetota</taxon>
        <taxon>Actinomycetes</taxon>
        <taxon>Micrococcales</taxon>
        <taxon>Microbacteriaceae</taxon>
        <taxon>Cryobacterium</taxon>
    </lineage>
</organism>
<dbReference type="Gene3D" id="2.160.10.10">
    <property type="entry name" value="Hexapeptide repeat proteins"/>
    <property type="match status" value="1"/>
</dbReference>
<dbReference type="PANTHER" id="PTHR43300:SF7">
    <property type="entry name" value="UDP-N-ACETYLBACILLOSAMINE N-ACETYLTRANSFERASE"/>
    <property type="match status" value="1"/>
</dbReference>
<sequence>MSRIVIVGAGGFGREIFAWLRSSPKFLEREKIDSIVYIDDRDHVSGLPAPCIGTIEEYVPSGNDKLICAIGSPEARQQVVEKIEARSGVFVQFLHDLALVGINVVADAGLVVCPNVVISSDIRIGRHVHINSNCTIGHDVVISDFATLSSSCNLTGAVEVGESAFLGTAVTVIPGKTIGAGALVGAGSVVLRDVPPGVTSFGNPSKSYGLRNV</sequence>
<dbReference type="InterPro" id="IPR020019">
    <property type="entry name" value="AcTrfase_PglD-like"/>
</dbReference>
<reference evidence="5 7" key="2">
    <citation type="submission" date="2019-03" db="EMBL/GenBank/DDBJ databases">
        <title>Genomics of glacier-inhabiting Cryobacterium strains.</title>
        <authorList>
            <person name="Liu Q."/>
            <person name="Xin Y.-H."/>
        </authorList>
    </citation>
    <scope>NUCLEOTIDE SEQUENCE [LARGE SCALE GENOMIC DNA]</scope>
    <source>
        <strain evidence="5 7">Hh34</strain>
    </source>
</reference>
<keyword evidence="6" id="KW-1185">Reference proteome</keyword>
<gene>
    <name evidence="5" type="ORF">E3O11_16605</name>
    <name evidence="4" type="ORF">SAMN05216274_1224</name>
</gene>
<dbReference type="Pfam" id="PF17836">
    <property type="entry name" value="PglD_N"/>
    <property type="match status" value="1"/>
</dbReference>
<feature type="domain" description="PglD N-terminal" evidence="3">
    <location>
        <begin position="3"/>
        <end position="83"/>
    </location>
</feature>
<dbReference type="NCBIfam" id="TIGR03570">
    <property type="entry name" value="NeuD_NnaD"/>
    <property type="match status" value="1"/>
</dbReference>
<dbReference type="AlphaFoldDB" id="A0A1I3E095"/>
<dbReference type="Gene3D" id="3.40.50.20">
    <property type="match status" value="1"/>
</dbReference>
<evidence type="ECO:0000259" key="3">
    <source>
        <dbReference type="Pfam" id="PF17836"/>
    </source>
</evidence>
<comment type="caution">
    <text evidence="5">The sequence shown here is derived from an EMBL/GenBank/DDBJ whole genome shotgun (WGS) entry which is preliminary data.</text>
</comment>
<evidence type="ECO:0000256" key="1">
    <source>
        <dbReference type="PIRSR" id="PIRSR620019-1"/>
    </source>
</evidence>
<dbReference type="InterPro" id="IPR041561">
    <property type="entry name" value="PglD_N"/>
</dbReference>
<feature type="binding site" evidence="2">
    <location>
        <position position="71"/>
    </location>
    <ligand>
        <name>substrate</name>
    </ligand>
</feature>
<evidence type="ECO:0000313" key="5">
    <source>
        <dbReference type="EMBL" id="TFB81519.1"/>
    </source>
</evidence>
<proteinExistence type="predicted"/>
<dbReference type="EMBL" id="SOFE01000030">
    <property type="protein sequence ID" value="TFB81519.1"/>
    <property type="molecule type" value="Genomic_DNA"/>
</dbReference>
<name>A0A1I3E095_9MICO</name>
<dbReference type="PANTHER" id="PTHR43300">
    <property type="entry name" value="ACETYLTRANSFERASE"/>
    <property type="match status" value="1"/>
</dbReference>
<evidence type="ECO:0000313" key="7">
    <source>
        <dbReference type="Proteomes" id="UP000297963"/>
    </source>
</evidence>
<evidence type="ECO:0000256" key="2">
    <source>
        <dbReference type="PIRSR" id="PIRSR620019-2"/>
    </source>
</evidence>
<dbReference type="SUPFAM" id="SSF51161">
    <property type="entry name" value="Trimeric LpxA-like enzymes"/>
    <property type="match status" value="1"/>
</dbReference>
<protein>
    <submittedName>
        <fullName evidence="4 5">Acetyltransferase</fullName>
    </submittedName>
</protein>
<dbReference type="GO" id="GO:0016740">
    <property type="term" value="F:transferase activity"/>
    <property type="evidence" value="ECO:0007669"/>
    <property type="project" value="UniProtKB-KW"/>
</dbReference>
<dbReference type="RefSeq" id="WP_092452559.1">
    <property type="nucleotide sequence ID" value="NZ_BKAC01000026.1"/>
</dbReference>
<dbReference type="InterPro" id="IPR011004">
    <property type="entry name" value="Trimer_LpxA-like_sf"/>
</dbReference>
<dbReference type="CDD" id="cd03360">
    <property type="entry name" value="LbH_AT_putative"/>
    <property type="match status" value="1"/>
</dbReference>
<feature type="active site" description="Proton acceptor" evidence="1">
    <location>
        <position position="138"/>
    </location>
</feature>
<dbReference type="Proteomes" id="UP000199681">
    <property type="component" value="Unassembled WGS sequence"/>
</dbReference>
<keyword evidence="5" id="KW-0808">Transferase</keyword>